<dbReference type="CDD" id="cd07989">
    <property type="entry name" value="LPLAT_AGPAT-like"/>
    <property type="match status" value="1"/>
</dbReference>
<keyword evidence="3" id="KW-0012">Acyltransferase</keyword>
<dbReference type="PANTHER" id="PTHR10434">
    <property type="entry name" value="1-ACYL-SN-GLYCEROL-3-PHOSPHATE ACYLTRANSFERASE"/>
    <property type="match status" value="1"/>
</dbReference>
<evidence type="ECO:0000256" key="3">
    <source>
        <dbReference type="ARBA" id="ARBA00023315"/>
    </source>
</evidence>
<keyword evidence="6" id="KW-1185">Reference proteome</keyword>
<dbReference type="EMBL" id="JWJG01000028">
    <property type="protein sequence ID" value="KIF81797.1"/>
    <property type="molecule type" value="Genomic_DNA"/>
</dbReference>
<evidence type="ECO:0000256" key="2">
    <source>
        <dbReference type="ARBA" id="ARBA00022679"/>
    </source>
</evidence>
<comment type="caution">
    <text evidence="5">The sequence shown here is derived from an EMBL/GenBank/DDBJ whole genome shotgun (WGS) entry which is preliminary data.</text>
</comment>
<evidence type="ECO:0000313" key="5">
    <source>
        <dbReference type="EMBL" id="KIF81797.1"/>
    </source>
</evidence>
<evidence type="ECO:0000313" key="6">
    <source>
        <dbReference type="Proteomes" id="UP000031572"/>
    </source>
</evidence>
<dbReference type="STRING" id="709839.TSA66_14915"/>
<comment type="pathway">
    <text evidence="1">Lipid metabolism.</text>
</comment>
<feature type="domain" description="Phospholipid/glycerol acyltransferase" evidence="4">
    <location>
        <begin position="51"/>
        <end position="166"/>
    </location>
</feature>
<keyword evidence="2" id="KW-0808">Transferase</keyword>
<organism evidence="5 6">
    <name type="scientific">Noviherbaspirillum autotrophicum</name>
    <dbReference type="NCBI Taxonomy" id="709839"/>
    <lineage>
        <taxon>Bacteria</taxon>
        <taxon>Pseudomonadati</taxon>
        <taxon>Pseudomonadota</taxon>
        <taxon>Betaproteobacteria</taxon>
        <taxon>Burkholderiales</taxon>
        <taxon>Oxalobacteraceae</taxon>
        <taxon>Noviherbaspirillum</taxon>
    </lineage>
</organism>
<proteinExistence type="predicted"/>
<dbReference type="SUPFAM" id="SSF69593">
    <property type="entry name" value="Glycerol-3-phosphate (1)-acyltransferase"/>
    <property type="match status" value="1"/>
</dbReference>
<dbReference type="InterPro" id="IPR002123">
    <property type="entry name" value="Plipid/glycerol_acylTrfase"/>
</dbReference>
<evidence type="ECO:0000256" key="1">
    <source>
        <dbReference type="ARBA" id="ARBA00005189"/>
    </source>
</evidence>
<reference evidence="5 6" key="1">
    <citation type="submission" date="2014-12" db="EMBL/GenBank/DDBJ databases">
        <title>Denitrispirillum autotrophicum gen. nov., sp. nov., Denitrifying, Facultatively Autotrophic Bacteria Isolated from Rice Paddy Soil.</title>
        <authorList>
            <person name="Ishii S."/>
            <person name="Ashida N."/>
            <person name="Ohno H."/>
            <person name="Otsuka S."/>
            <person name="Yokota A."/>
            <person name="Senoo K."/>
        </authorList>
    </citation>
    <scope>NUCLEOTIDE SEQUENCE [LARGE SCALE GENOMIC DNA]</scope>
    <source>
        <strain evidence="5 6">TSA66</strain>
    </source>
</reference>
<sequence>MVLLSVSILVILLWSPRYGRPVARAGTRLIFRLAAVPVSAQGIERLPPAPHILLVNHTSFVDGVALTALLPARPGYAFVVRQQYPSQSLLYPLLRGLGTVVLHHDHDHAATNVDLLRAALRRGKNLIVFPEGGFVPETGLKPFHSGAFIAAIAENVPIVVAGLRGTRKALWPRTWLPHRTAIELEVGPVFQPDAADPPSELALRSQARQAMLPLTGEEDAAG</sequence>
<dbReference type="PANTHER" id="PTHR10434:SF66">
    <property type="entry name" value="PHOSPHOLIPID_GLYCEROL ACYLTRANSFERASE DOMAIN-CONTAINING PROTEIN"/>
    <property type="match status" value="1"/>
</dbReference>
<dbReference type="AlphaFoldDB" id="A0A0C1YMN8"/>
<gene>
    <name evidence="5" type="ORF">TSA66_14915</name>
</gene>
<dbReference type="Pfam" id="PF01553">
    <property type="entry name" value="Acyltransferase"/>
    <property type="match status" value="1"/>
</dbReference>
<name>A0A0C1YMN8_9BURK</name>
<dbReference type="SMART" id="SM00563">
    <property type="entry name" value="PlsC"/>
    <property type="match status" value="1"/>
</dbReference>
<accession>A0A0C1YMN8</accession>
<dbReference type="Proteomes" id="UP000031572">
    <property type="component" value="Unassembled WGS sequence"/>
</dbReference>
<dbReference type="OrthoDB" id="9812274at2"/>
<dbReference type="GO" id="GO:0006654">
    <property type="term" value="P:phosphatidic acid biosynthetic process"/>
    <property type="evidence" value="ECO:0007669"/>
    <property type="project" value="TreeGrafter"/>
</dbReference>
<dbReference type="GO" id="GO:0003841">
    <property type="term" value="F:1-acylglycerol-3-phosphate O-acyltransferase activity"/>
    <property type="evidence" value="ECO:0007669"/>
    <property type="project" value="TreeGrafter"/>
</dbReference>
<evidence type="ECO:0000259" key="4">
    <source>
        <dbReference type="SMART" id="SM00563"/>
    </source>
</evidence>
<protein>
    <recommendedName>
        <fullName evidence="4">Phospholipid/glycerol acyltransferase domain-containing protein</fullName>
    </recommendedName>
</protein>
<dbReference type="RefSeq" id="WP_157691704.1">
    <property type="nucleotide sequence ID" value="NZ_JWJG01000028.1"/>
</dbReference>